<protein>
    <recommendedName>
        <fullName evidence="3">Transposase</fullName>
    </recommendedName>
</protein>
<dbReference type="RefSeq" id="WP_377849544.1">
    <property type="nucleotide sequence ID" value="NZ_JBHLZU010000002.1"/>
</dbReference>
<sequence>MASLQSLVAAGEVRLESWAAEKLKKAIQDQLYLAEKWVSESAYLARDLPLGGHWVGLTMAMKWERRARGPGSIQEQLVLYVQALKDALVVVDQAVKVTRAADENGASGLGGLNQ</sequence>
<gene>
    <name evidence="1" type="ORF">ACFFQA_00775</name>
</gene>
<dbReference type="EMBL" id="JBHLZU010000002">
    <property type="protein sequence ID" value="MFB9902459.1"/>
    <property type="molecule type" value="Genomic_DNA"/>
</dbReference>
<name>A0ABV5ZS07_9PSEU</name>
<evidence type="ECO:0000313" key="1">
    <source>
        <dbReference type="EMBL" id="MFB9902459.1"/>
    </source>
</evidence>
<dbReference type="Proteomes" id="UP001589693">
    <property type="component" value="Unassembled WGS sequence"/>
</dbReference>
<organism evidence="1 2">
    <name type="scientific">Allokutzneria oryzae</name>
    <dbReference type="NCBI Taxonomy" id="1378989"/>
    <lineage>
        <taxon>Bacteria</taxon>
        <taxon>Bacillati</taxon>
        <taxon>Actinomycetota</taxon>
        <taxon>Actinomycetes</taxon>
        <taxon>Pseudonocardiales</taxon>
        <taxon>Pseudonocardiaceae</taxon>
        <taxon>Allokutzneria</taxon>
    </lineage>
</organism>
<reference evidence="1 2" key="1">
    <citation type="submission" date="2024-09" db="EMBL/GenBank/DDBJ databases">
        <authorList>
            <person name="Sun Q."/>
            <person name="Mori K."/>
        </authorList>
    </citation>
    <scope>NUCLEOTIDE SEQUENCE [LARGE SCALE GENOMIC DNA]</scope>
    <source>
        <strain evidence="1 2">TBRC 7907</strain>
    </source>
</reference>
<keyword evidence="2" id="KW-1185">Reference proteome</keyword>
<accession>A0ABV5ZS07</accession>
<evidence type="ECO:0000313" key="2">
    <source>
        <dbReference type="Proteomes" id="UP001589693"/>
    </source>
</evidence>
<evidence type="ECO:0008006" key="3">
    <source>
        <dbReference type="Google" id="ProtNLM"/>
    </source>
</evidence>
<comment type="caution">
    <text evidence="1">The sequence shown here is derived from an EMBL/GenBank/DDBJ whole genome shotgun (WGS) entry which is preliminary data.</text>
</comment>
<proteinExistence type="predicted"/>